<dbReference type="Pfam" id="PF18678">
    <property type="entry name" value="AOC_like"/>
    <property type="match status" value="1"/>
</dbReference>
<reference evidence="4 5" key="1">
    <citation type="submission" date="2014-02" db="EMBL/GenBank/DDBJ databases">
        <title>The genome announcement of Streptomyces toyocaensis NRRL15009.</title>
        <authorList>
            <person name="Hong H.-J."/>
            <person name="Kwun M.J."/>
        </authorList>
    </citation>
    <scope>NUCLEOTIDE SEQUENCE [LARGE SCALE GENOMIC DNA]</scope>
    <source>
        <strain evidence="4 5">NRRL 15009</strain>
    </source>
</reference>
<dbReference type="AlphaFoldDB" id="A0A081XHD4"/>
<dbReference type="Gene3D" id="2.40.480.10">
    <property type="entry name" value="Allene oxide cyclase-like"/>
    <property type="match status" value="1"/>
</dbReference>
<feature type="signal peptide" evidence="2">
    <location>
        <begin position="1"/>
        <end position="30"/>
    </location>
</feature>
<gene>
    <name evidence="4" type="ORF">BU52_33075</name>
</gene>
<dbReference type="eggNOG" id="ENOG5031HTM">
    <property type="taxonomic scope" value="Bacteria"/>
</dbReference>
<dbReference type="SUPFAM" id="SSF141493">
    <property type="entry name" value="Allene oxide cyclase-like"/>
    <property type="match status" value="1"/>
</dbReference>
<dbReference type="RefSeq" id="WP_037941284.1">
    <property type="nucleotide sequence ID" value="NZ_JBFADL010000102.1"/>
</dbReference>
<dbReference type="InterPro" id="IPR034871">
    <property type="entry name" value="Allene_oxi_cyc_sf"/>
</dbReference>
<keyword evidence="2" id="KW-0732">Signal</keyword>
<evidence type="ECO:0000256" key="2">
    <source>
        <dbReference type="SAM" id="SignalP"/>
    </source>
</evidence>
<name>A0A081XHD4_STRTO</name>
<dbReference type="OrthoDB" id="5195420at2"/>
<dbReference type="SMR" id="A0A081XHD4"/>
<dbReference type="GO" id="GO:0017000">
    <property type="term" value="P:antibiotic biosynthetic process"/>
    <property type="evidence" value="ECO:0007669"/>
    <property type="project" value="InterPro"/>
</dbReference>
<comment type="caution">
    <text evidence="4">The sequence shown here is derived from an EMBL/GenBank/DDBJ whole genome shotgun (WGS) entry which is preliminary data.</text>
</comment>
<dbReference type="EMBL" id="JFCB01000058">
    <property type="protein sequence ID" value="KES02957.1"/>
    <property type="molecule type" value="Genomic_DNA"/>
</dbReference>
<dbReference type="Proteomes" id="UP000028341">
    <property type="component" value="Unassembled WGS sequence"/>
</dbReference>
<feature type="compositionally biased region" description="Basic and acidic residues" evidence="1">
    <location>
        <begin position="180"/>
        <end position="192"/>
    </location>
</feature>
<feature type="compositionally biased region" description="Pro residues" evidence="1">
    <location>
        <begin position="194"/>
        <end position="205"/>
    </location>
</feature>
<dbReference type="GO" id="GO:0009695">
    <property type="term" value="P:jasmonic acid biosynthetic process"/>
    <property type="evidence" value="ECO:0007669"/>
    <property type="project" value="InterPro"/>
</dbReference>
<organism evidence="4 5">
    <name type="scientific">Streptomyces toyocaensis</name>
    <dbReference type="NCBI Taxonomy" id="55952"/>
    <lineage>
        <taxon>Bacteria</taxon>
        <taxon>Bacillati</taxon>
        <taxon>Actinomycetota</taxon>
        <taxon>Actinomycetes</taxon>
        <taxon>Kitasatosporales</taxon>
        <taxon>Streptomycetaceae</taxon>
        <taxon>Streptomyces</taxon>
    </lineage>
</organism>
<evidence type="ECO:0000313" key="4">
    <source>
        <dbReference type="EMBL" id="KES02957.1"/>
    </source>
</evidence>
<evidence type="ECO:0000313" key="5">
    <source>
        <dbReference type="Proteomes" id="UP000028341"/>
    </source>
</evidence>
<feature type="region of interest" description="Disordered" evidence="1">
    <location>
        <begin position="33"/>
        <end position="53"/>
    </location>
</feature>
<accession>A0A081XHD4</accession>
<protein>
    <recommendedName>
        <fullName evidence="3">Allene oxide cyclase barrel-like domain-containing protein</fullName>
    </recommendedName>
</protein>
<dbReference type="GO" id="GO:0046423">
    <property type="term" value="F:allene-oxide cyclase activity"/>
    <property type="evidence" value="ECO:0007669"/>
    <property type="project" value="InterPro"/>
</dbReference>
<keyword evidence="5" id="KW-1185">Reference proteome</keyword>
<feature type="chain" id="PRO_5001766556" description="Allene oxide cyclase barrel-like domain-containing protein" evidence="2">
    <location>
        <begin position="31"/>
        <end position="205"/>
    </location>
</feature>
<evidence type="ECO:0000259" key="3">
    <source>
        <dbReference type="Pfam" id="PF18678"/>
    </source>
</evidence>
<feature type="region of interest" description="Disordered" evidence="1">
    <location>
        <begin position="178"/>
        <end position="205"/>
    </location>
</feature>
<proteinExistence type="predicted"/>
<dbReference type="InterPro" id="IPR044859">
    <property type="entry name" value="Allene_oxi_cyc_Dirigent"/>
</dbReference>
<feature type="domain" description="Allene oxide cyclase barrel-like" evidence="3">
    <location>
        <begin position="69"/>
        <end position="169"/>
    </location>
</feature>
<sequence length="205" mass="21245">MGFTGRPFIFLAVAVLSCSAGTILIDPASAGVVPSETAPAATPRPDDGSSARSRTIHVQARLHVGEELDLGAAGRSVGDQFVFSGDLTSSEGAEERVVGRISGFCVITDLERNAGQCASTAVLPEGQITVQGEQTGIPVPAPVVNAITGGTGEFGTAHGQLRQRVLTPATWQLTYQLSDVRPHRPEDGRSPAKEPTPAPPSRPGK</sequence>
<dbReference type="PROSITE" id="PS51257">
    <property type="entry name" value="PROKAR_LIPOPROTEIN"/>
    <property type="match status" value="1"/>
</dbReference>
<dbReference type="InterPro" id="IPR041013">
    <property type="entry name" value="AOC-like"/>
</dbReference>
<evidence type="ECO:0000256" key="1">
    <source>
        <dbReference type="SAM" id="MobiDB-lite"/>
    </source>
</evidence>